<evidence type="ECO:0000256" key="5">
    <source>
        <dbReference type="PROSITE-ProRule" id="PRU00221"/>
    </source>
</evidence>
<evidence type="ECO:0000313" key="8">
    <source>
        <dbReference type="Proteomes" id="UP001157974"/>
    </source>
</evidence>
<dbReference type="PROSITE" id="PS50294">
    <property type="entry name" value="WD_REPEATS_REGION"/>
    <property type="match status" value="2"/>
</dbReference>
<dbReference type="PANTHER" id="PTHR19855:SF11">
    <property type="entry name" value="RIBOSOME BIOGENESIS PROTEIN WDR12"/>
    <property type="match status" value="1"/>
</dbReference>
<dbReference type="PANTHER" id="PTHR19855">
    <property type="entry name" value="WD40 REPEAT PROTEIN 12, 37"/>
    <property type="match status" value="1"/>
</dbReference>
<dbReference type="Pfam" id="PF00400">
    <property type="entry name" value="WD40"/>
    <property type="match status" value="2"/>
</dbReference>
<dbReference type="InterPro" id="IPR015943">
    <property type="entry name" value="WD40/YVTN_repeat-like_dom_sf"/>
</dbReference>
<keyword evidence="4" id="KW-0539">Nucleus</keyword>
<feature type="repeat" description="WD" evidence="5">
    <location>
        <begin position="338"/>
        <end position="373"/>
    </location>
</feature>
<evidence type="ECO:0000256" key="2">
    <source>
        <dbReference type="ARBA" id="ARBA00022574"/>
    </source>
</evidence>
<organism evidence="7 8">
    <name type="scientific">Rhodosorus marinus</name>
    <dbReference type="NCBI Taxonomy" id="101924"/>
    <lineage>
        <taxon>Eukaryota</taxon>
        <taxon>Rhodophyta</taxon>
        <taxon>Stylonematophyceae</taxon>
        <taxon>Stylonematales</taxon>
        <taxon>Stylonemataceae</taxon>
        <taxon>Rhodosorus</taxon>
    </lineage>
</organism>
<feature type="repeat" description="WD" evidence="5">
    <location>
        <begin position="255"/>
        <end position="294"/>
    </location>
</feature>
<dbReference type="PROSITE" id="PS50082">
    <property type="entry name" value="WD_REPEATS_2"/>
    <property type="match status" value="2"/>
</dbReference>
<comment type="caution">
    <text evidence="7">The sequence shown here is derived from an EMBL/GenBank/DDBJ whole genome shotgun (WGS) entry which is preliminary data.</text>
</comment>
<name>A0AAV8UQP4_9RHOD</name>
<feature type="domain" description="NLE" evidence="6">
    <location>
        <begin position="7"/>
        <end position="72"/>
    </location>
</feature>
<evidence type="ECO:0000256" key="1">
    <source>
        <dbReference type="ARBA" id="ARBA00004604"/>
    </source>
</evidence>
<sequence>MDGSSEVRVRFTTRLEDEKLGVGSGVELVVPGSVKRKGLNEIMIQILGLGEGDQANFEFLVHGALLRGELGKLCVQKGFSVEKTVEVEYSLRGKPVRAEEEAIDLDDWVCCVDSLKTEDGGCIFACGTYSGNLKIIEGGAVVSETRISERAVKSVNWTSRSRLVAAGADGFLRSFEVTKSFKLRQVLIGSCAGVEPFESTVSVGKDRIAGGTSTGSLVIFETSRESNELLSEIRNVKRPRASYEDVIRAVPSRVLEGHSLSVTSLAYDNDKLFSGSWDGTVIEWEAETAQRIRTIPTTMKAVTSVSVSSQLVAASCTDGALRILDFRADSSTPVVSVRRAHRAVANSTKWRPDHEHEVASTGSDSAVRVWDIRAKLGVMFKRTQAHGEDGRGLCLSWCGGSKLASGGSDGVLRVFTFV</sequence>
<evidence type="ECO:0000256" key="4">
    <source>
        <dbReference type="ARBA" id="ARBA00023242"/>
    </source>
</evidence>
<dbReference type="GO" id="GO:0005730">
    <property type="term" value="C:nucleolus"/>
    <property type="evidence" value="ECO:0007669"/>
    <property type="project" value="UniProtKB-SubCell"/>
</dbReference>
<comment type="subcellular location">
    <subcellularLocation>
        <location evidence="1">Nucleus</location>
        <location evidence="1">Nucleolus</location>
    </subcellularLocation>
</comment>
<dbReference type="Proteomes" id="UP001157974">
    <property type="component" value="Unassembled WGS sequence"/>
</dbReference>
<keyword evidence="3" id="KW-0677">Repeat</keyword>
<dbReference type="InterPro" id="IPR036322">
    <property type="entry name" value="WD40_repeat_dom_sf"/>
</dbReference>
<evidence type="ECO:0000313" key="7">
    <source>
        <dbReference type="EMBL" id="KAJ8904860.1"/>
    </source>
</evidence>
<evidence type="ECO:0000256" key="3">
    <source>
        <dbReference type="ARBA" id="ARBA00022737"/>
    </source>
</evidence>
<dbReference type="PROSITE" id="PS00678">
    <property type="entry name" value="WD_REPEATS_1"/>
    <property type="match status" value="1"/>
</dbReference>
<dbReference type="Pfam" id="PF08154">
    <property type="entry name" value="NLE"/>
    <property type="match status" value="1"/>
</dbReference>
<keyword evidence="8" id="KW-1185">Reference proteome</keyword>
<dbReference type="SMART" id="SM00320">
    <property type="entry name" value="WD40"/>
    <property type="match status" value="6"/>
</dbReference>
<dbReference type="EMBL" id="JAMWBK010000005">
    <property type="protein sequence ID" value="KAJ8904860.1"/>
    <property type="molecule type" value="Genomic_DNA"/>
</dbReference>
<dbReference type="Gene3D" id="2.130.10.10">
    <property type="entry name" value="YVTN repeat-like/Quinoprotein amine dehydrogenase"/>
    <property type="match status" value="2"/>
</dbReference>
<dbReference type="SUPFAM" id="SSF50978">
    <property type="entry name" value="WD40 repeat-like"/>
    <property type="match status" value="1"/>
</dbReference>
<accession>A0AAV8UQP4</accession>
<dbReference type="InterPro" id="IPR001680">
    <property type="entry name" value="WD40_rpt"/>
</dbReference>
<dbReference type="AlphaFoldDB" id="A0AAV8UQP4"/>
<protein>
    <recommendedName>
        <fullName evidence="6">NLE domain-containing protein</fullName>
    </recommendedName>
</protein>
<evidence type="ECO:0000259" key="6">
    <source>
        <dbReference type="Pfam" id="PF08154"/>
    </source>
</evidence>
<proteinExistence type="predicted"/>
<dbReference type="InterPro" id="IPR019775">
    <property type="entry name" value="WD40_repeat_CS"/>
</dbReference>
<reference evidence="7 8" key="1">
    <citation type="journal article" date="2023" name="Nat. Commun.">
        <title>Origin of minicircular mitochondrial genomes in red algae.</title>
        <authorList>
            <person name="Lee Y."/>
            <person name="Cho C.H."/>
            <person name="Lee Y.M."/>
            <person name="Park S.I."/>
            <person name="Yang J.H."/>
            <person name="West J.A."/>
            <person name="Bhattacharya D."/>
            <person name="Yoon H.S."/>
        </authorList>
    </citation>
    <scope>NUCLEOTIDE SEQUENCE [LARGE SCALE GENOMIC DNA]</scope>
    <source>
        <strain evidence="7 8">CCMP1338</strain>
        <tissue evidence="7">Whole cell</tissue>
    </source>
</reference>
<gene>
    <name evidence="7" type="ORF">NDN08_001374</name>
</gene>
<dbReference type="InterPro" id="IPR012972">
    <property type="entry name" value="NLE"/>
</dbReference>
<keyword evidence="2 5" id="KW-0853">WD repeat</keyword>